<feature type="compositionally biased region" description="Basic and acidic residues" evidence="1">
    <location>
        <begin position="95"/>
        <end position="109"/>
    </location>
</feature>
<dbReference type="AlphaFoldDB" id="A0AAW0U6D0"/>
<dbReference type="Proteomes" id="UP001487740">
    <property type="component" value="Unassembled WGS sequence"/>
</dbReference>
<organism evidence="3 4">
    <name type="scientific">Scylla paramamosain</name>
    <name type="common">Mud crab</name>
    <dbReference type="NCBI Taxonomy" id="85552"/>
    <lineage>
        <taxon>Eukaryota</taxon>
        <taxon>Metazoa</taxon>
        <taxon>Ecdysozoa</taxon>
        <taxon>Arthropoda</taxon>
        <taxon>Crustacea</taxon>
        <taxon>Multicrustacea</taxon>
        <taxon>Malacostraca</taxon>
        <taxon>Eumalacostraca</taxon>
        <taxon>Eucarida</taxon>
        <taxon>Decapoda</taxon>
        <taxon>Pleocyemata</taxon>
        <taxon>Brachyura</taxon>
        <taxon>Eubrachyura</taxon>
        <taxon>Portunoidea</taxon>
        <taxon>Portunidae</taxon>
        <taxon>Portuninae</taxon>
        <taxon>Scylla</taxon>
    </lineage>
</organism>
<keyword evidence="2" id="KW-0812">Transmembrane</keyword>
<sequence length="109" mass="12344">MHSLTQVYTALMWLGVQLVTGVTSVVLKQVAASDAQRVEQLLGQGSCSRTTSKSYKMIYKTTKLRYNGTIFGKTSTCVQHLQHQDKHNPSSLMVQERKELRSTIQDREQ</sequence>
<proteinExistence type="predicted"/>
<evidence type="ECO:0008006" key="5">
    <source>
        <dbReference type="Google" id="ProtNLM"/>
    </source>
</evidence>
<gene>
    <name evidence="3" type="ORF">O3P69_006168</name>
</gene>
<evidence type="ECO:0000313" key="4">
    <source>
        <dbReference type="Proteomes" id="UP001487740"/>
    </source>
</evidence>
<name>A0AAW0U6D0_SCYPA</name>
<keyword evidence="2" id="KW-0472">Membrane</keyword>
<comment type="caution">
    <text evidence="3">The sequence shown here is derived from an EMBL/GenBank/DDBJ whole genome shotgun (WGS) entry which is preliminary data.</text>
</comment>
<evidence type="ECO:0000313" key="3">
    <source>
        <dbReference type="EMBL" id="KAK8395270.1"/>
    </source>
</evidence>
<accession>A0AAW0U6D0</accession>
<feature type="region of interest" description="Disordered" evidence="1">
    <location>
        <begin position="85"/>
        <end position="109"/>
    </location>
</feature>
<dbReference type="EMBL" id="JARAKH010000018">
    <property type="protein sequence ID" value="KAK8395270.1"/>
    <property type="molecule type" value="Genomic_DNA"/>
</dbReference>
<reference evidence="3 4" key="1">
    <citation type="submission" date="2023-03" db="EMBL/GenBank/DDBJ databases">
        <title>High-quality genome of Scylla paramamosain provides insights in environmental adaptation.</title>
        <authorList>
            <person name="Zhang L."/>
        </authorList>
    </citation>
    <scope>NUCLEOTIDE SEQUENCE [LARGE SCALE GENOMIC DNA]</scope>
    <source>
        <strain evidence="3">LZ_2023a</strain>
        <tissue evidence="3">Muscle</tissue>
    </source>
</reference>
<feature type="transmembrane region" description="Helical" evidence="2">
    <location>
        <begin position="6"/>
        <end position="27"/>
    </location>
</feature>
<evidence type="ECO:0000256" key="1">
    <source>
        <dbReference type="SAM" id="MobiDB-lite"/>
    </source>
</evidence>
<evidence type="ECO:0000256" key="2">
    <source>
        <dbReference type="SAM" id="Phobius"/>
    </source>
</evidence>
<protein>
    <recommendedName>
        <fullName evidence="5">Secreted protein</fullName>
    </recommendedName>
</protein>
<keyword evidence="4" id="KW-1185">Reference proteome</keyword>
<keyword evidence="2" id="KW-1133">Transmembrane helix</keyword>